<name>A0A388S9G8_9BURK</name>
<proteinExistence type="inferred from homology"/>
<sequence length="152" mass="17196">MGITKVIVRHEDFDVSREMEELRKGSGSAGAMVAFTGVVRNRNQGDDIFALTLEHYPGMTESAITAIADKARARWELDDIVVIHRVGRLEVGDQIVLCLVTSAHRGEAFEACEYIMDWLKTEAPFWKKEETPSGSRWVDARESDEKAKARWQ</sequence>
<dbReference type="Gene3D" id="3.90.1170.40">
    <property type="entry name" value="Molybdopterin biosynthesis MoaE subunit"/>
    <property type="match status" value="1"/>
</dbReference>
<dbReference type="OrthoDB" id="9803224at2"/>
<dbReference type="GO" id="GO:0006777">
    <property type="term" value="P:Mo-molybdopterin cofactor biosynthetic process"/>
    <property type="evidence" value="ECO:0007669"/>
    <property type="project" value="UniProtKB-KW"/>
</dbReference>
<evidence type="ECO:0000256" key="1">
    <source>
        <dbReference type="ARBA" id="ARBA00005046"/>
    </source>
</evidence>
<evidence type="ECO:0000256" key="2">
    <source>
        <dbReference type="ARBA" id="ARBA00005426"/>
    </source>
</evidence>
<comment type="caution">
    <text evidence="14">The sequence shown here is derived from an EMBL/GenBank/DDBJ whole genome shotgun (WGS) entry which is preliminary data.</text>
</comment>
<evidence type="ECO:0000256" key="6">
    <source>
        <dbReference type="ARBA" id="ARBA00023150"/>
    </source>
</evidence>
<evidence type="ECO:0000256" key="8">
    <source>
        <dbReference type="ARBA" id="ARBA00029745"/>
    </source>
</evidence>
<dbReference type="SUPFAM" id="SSF54690">
    <property type="entry name" value="Molybdopterin synthase subunit MoaE"/>
    <property type="match status" value="1"/>
</dbReference>
<evidence type="ECO:0000256" key="12">
    <source>
        <dbReference type="ARBA" id="ARBA00049878"/>
    </source>
</evidence>
<evidence type="ECO:0000256" key="7">
    <source>
        <dbReference type="ARBA" id="ARBA00026066"/>
    </source>
</evidence>
<evidence type="ECO:0000313" key="14">
    <source>
        <dbReference type="EMBL" id="GBO92907.1"/>
    </source>
</evidence>
<dbReference type="AlphaFoldDB" id="A0A388S9G8"/>
<evidence type="ECO:0000256" key="5">
    <source>
        <dbReference type="ARBA" id="ARBA00022679"/>
    </source>
</evidence>
<comment type="pathway">
    <text evidence="1">Cofactor biosynthesis; molybdopterin biosynthesis.</text>
</comment>
<comment type="similarity">
    <text evidence="2">Belongs to the MoaE family.</text>
</comment>
<evidence type="ECO:0000256" key="10">
    <source>
        <dbReference type="ARBA" id="ARBA00030781"/>
    </source>
</evidence>
<keyword evidence="15" id="KW-1185">Reference proteome</keyword>
<protein>
    <recommendedName>
        <fullName evidence="4">Molybdopterin synthase catalytic subunit</fullName>
        <ecNumber evidence="3">2.8.1.12</ecNumber>
    </recommendedName>
    <alternativeName>
        <fullName evidence="10">MPT synthase subunit 2</fullName>
    </alternativeName>
    <alternativeName>
        <fullName evidence="8">Molybdenum cofactor biosynthesis protein E</fullName>
    </alternativeName>
    <alternativeName>
        <fullName evidence="9">Molybdopterin-converting factor large subunit</fullName>
    </alternativeName>
    <alternativeName>
        <fullName evidence="11">Molybdopterin-converting factor subunit 2</fullName>
    </alternativeName>
</protein>
<evidence type="ECO:0000256" key="11">
    <source>
        <dbReference type="ARBA" id="ARBA00032474"/>
    </source>
</evidence>
<keyword evidence="6" id="KW-0501">Molybdenum cofactor biosynthesis</keyword>
<accession>A0A388S9G8</accession>
<dbReference type="Proteomes" id="UP000266091">
    <property type="component" value="Unassembled WGS sequence"/>
</dbReference>
<dbReference type="InterPro" id="IPR036563">
    <property type="entry name" value="MoaE_sf"/>
</dbReference>
<dbReference type="InterPro" id="IPR003448">
    <property type="entry name" value="Mopterin_biosynth_MoaE"/>
</dbReference>
<feature type="region of interest" description="Disordered" evidence="13">
    <location>
        <begin position="128"/>
        <end position="152"/>
    </location>
</feature>
<organism evidence="14 15">
    <name type="scientific">Mesosutterella multiformis</name>
    <dbReference type="NCBI Taxonomy" id="2259133"/>
    <lineage>
        <taxon>Bacteria</taxon>
        <taxon>Pseudomonadati</taxon>
        <taxon>Pseudomonadota</taxon>
        <taxon>Betaproteobacteria</taxon>
        <taxon>Burkholderiales</taxon>
        <taxon>Sutterellaceae</taxon>
        <taxon>Mesosutterella</taxon>
    </lineage>
</organism>
<dbReference type="EC" id="2.8.1.12" evidence="3"/>
<dbReference type="UniPathway" id="UPA00344"/>
<dbReference type="PANTHER" id="PTHR23404">
    <property type="entry name" value="MOLYBDOPTERIN SYNTHASE RELATED"/>
    <property type="match status" value="1"/>
</dbReference>
<keyword evidence="5" id="KW-0808">Transferase</keyword>
<comment type="subunit">
    <text evidence="7">Heterotetramer of 2 MoaD subunits and 2 MoaE subunits. Also stable as homodimer. The enzyme changes between these two forms during catalysis.</text>
</comment>
<evidence type="ECO:0000313" key="15">
    <source>
        <dbReference type="Proteomes" id="UP000266091"/>
    </source>
</evidence>
<dbReference type="NCBIfam" id="NF007959">
    <property type="entry name" value="PRK10678.1"/>
    <property type="match status" value="1"/>
</dbReference>
<evidence type="ECO:0000256" key="13">
    <source>
        <dbReference type="SAM" id="MobiDB-lite"/>
    </source>
</evidence>
<dbReference type="RefSeq" id="WP_022444148.1">
    <property type="nucleotide sequence ID" value="NZ_BGZJ01000001.1"/>
</dbReference>
<evidence type="ECO:0000256" key="3">
    <source>
        <dbReference type="ARBA" id="ARBA00011950"/>
    </source>
</evidence>
<dbReference type="GO" id="GO:0030366">
    <property type="term" value="F:molybdopterin synthase activity"/>
    <property type="evidence" value="ECO:0007669"/>
    <property type="project" value="UniProtKB-EC"/>
</dbReference>
<evidence type="ECO:0000256" key="4">
    <source>
        <dbReference type="ARBA" id="ARBA00013858"/>
    </source>
</evidence>
<reference evidence="14 15" key="1">
    <citation type="journal article" date="2018" name="Int. J. Syst. Evol. Microbiol.">
        <title>Mesosutterella multiformis gen. nov., sp. nov., a member of the family Sutterellaceae and Sutterella megalosphaeroides sp. nov., isolated from human faeces.</title>
        <authorList>
            <person name="Sakamoto M."/>
            <person name="Ikeyama N."/>
            <person name="Kunihiro T."/>
            <person name="Iino T."/>
            <person name="Yuki M."/>
            <person name="Ohkuma M."/>
        </authorList>
    </citation>
    <scope>NUCLEOTIDE SEQUENCE [LARGE SCALE GENOMIC DNA]</scope>
    <source>
        <strain evidence="14 15">4NBBH2</strain>
    </source>
</reference>
<gene>
    <name evidence="14" type="primary">moaE</name>
    <name evidence="14" type="ORF">MESMUL_02610</name>
</gene>
<feature type="compositionally biased region" description="Basic and acidic residues" evidence="13">
    <location>
        <begin position="138"/>
        <end position="152"/>
    </location>
</feature>
<comment type="catalytic activity">
    <reaction evidence="12">
        <text>2 [molybdopterin-synthase sulfur-carrier protein]-C-terminal-Gly-aminoethanethioate + cyclic pyranopterin phosphate + H2O = molybdopterin + 2 [molybdopterin-synthase sulfur-carrier protein]-C-terminal Gly-Gly + 2 H(+)</text>
        <dbReference type="Rhea" id="RHEA:26333"/>
        <dbReference type="Rhea" id="RHEA-COMP:12202"/>
        <dbReference type="Rhea" id="RHEA-COMP:19907"/>
        <dbReference type="ChEBI" id="CHEBI:15377"/>
        <dbReference type="ChEBI" id="CHEBI:15378"/>
        <dbReference type="ChEBI" id="CHEBI:58698"/>
        <dbReference type="ChEBI" id="CHEBI:59648"/>
        <dbReference type="ChEBI" id="CHEBI:90778"/>
        <dbReference type="ChEBI" id="CHEBI:232372"/>
        <dbReference type="EC" id="2.8.1.12"/>
    </reaction>
</comment>
<dbReference type="FunFam" id="3.90.1170.40:FF:000001">
    <property type="entry name" value="Molybdopterin synthase catalytic subunit MoaE"/>
    <property type="match status" value="1"/>
</dbReference>
<accession>A0A401LL92</accession>
<dbReference type="Pfam" id="PF02391">
    <property type="entry name" value="MoaE"/>
    <property type="match status" value="1"/>
</dbReference>
<evidence type="ECO:0000256" key="9">
    <source>
        <dbReference type="ARBA" id="ARBA00030407"/>
    </source>
</evidence>
<dbReference type="CDD" id="cd00756">
    <property type="entry name" value="MoaE"/>
    <property type="match status" value="1"/>
</dbReference>
<dbReference type="EMBL" id="BGZJ01000001">
    <property type="protein sequence ID" value="GBO92907.1"/>
    <property type="molecule type" value="Genomic_DNA"/>
</dbReference>